<dbReference type="Proteomes" id="UP000542973">
    <property type="component" value="Unassembled WGS sequence"/>
</dbReference>
<evidence type="ECO:0000313" key="6">
    <source>
        <dbReference type="Proteomes" id="UP001056648"/>
    </source>
</evidence>
<reference evidence="3 5" key="1">
    <citation type="submission" date="2020-05" db="EMBL/GenBank/DDBJ databases">
        <title>MicrobeNet Type strains.</title>
        <authorList>
            <person name="Nicholson A.C."/>
        </authorList>
    </citation>
    <scope>NUCLEOTIDE SEQUENCE [LARGE SCALE GENOMIC DNA]</scope>
    <source>
        <strain evidence="3 5">ATCC 700815</strain>
    </source>
</reference>
<dbReference type="EMBL" id="CP098737">
    <property type="protein sequence ID" value="USE81763.1"/>
    <property type="molecule type" value="Genomic_DNA"/>
</dbReference>
<dbReference type="RefSeq" id="WP_151023048.1">
    <property type="nucleotide sequence ID" value="NZ_BAAAEB010000009.1"/>
</dbReference>
<dbReference type="EMBL" id="JABEMD010000043">
    <property type="protein sequence ID" value="NNH13278.1"/>
    <property type="molecule type" value="Genomic_DNA"/>
</dbReference>
<evidence type="ECO:0000313" key="4">
    <source>
        <dbReference type="EMBL" id="USE81763.1"/>
    </source>
</evidence>
<evidence type="ECO:0000313" key="3">
    <source>
        <dbReference type="EMBL" id="NNH13278.1"/>
    </source>
</evidence>
<feature type="region of interest" description="Disordered" evidence="1">
    <location>
        <begin position="25"/>
        <end position="78"/>
    </location>
</feature>
<protein>
    <recommendedName>
        <fullName evidence="7">Protein involved in Cu(II)/Cu(I) resistance(Secreted)</fullName>
    </recommendedName>
</protein>
<feature type="signal peptide" evidence="2">
    <location>
        <begin position="1"/>
        <end position="26"/>
    </location>
</feature>
<feature type="chain" id="PRO_5032384019" description="Protein involved in Cu(II)/Cu(I) resistance(Secreted)" evidence="2">
    <location>
        <begin position="27"/>
        <end position="78"/>
    </location>
</feature>
<reference evidence="4" key="2">
    <citation type="submission" date="2022-06" db="EMBL/GenBank/DDBJ databases">
        <title>Complete genome sequence and characterization of Cupriavidus gilardii QJ1 isolated from contaminating cells.</title>
        <authorList>
            <person name="Qi J."/>
        </authorList>
    </citation>
    <scope>NUCLEOTIDE SEQUENCE</scope>
    <source>
        <strain evidence="4">QJ1</strain>
        <plasmid evidence="4">plas1</plasmid>
    </source>
</reference>
<evidence type="ECO:0000256" key="2">
    <source>
        <dbReference type="SAM" id="SignalP"/>
    </source>
</evidence>
<evidence type="ECO:0000313" key="5">
    <source>
        <dbReference type="Proteomes" id="UP000542973"/>
    </source>
</evidence>
<organism evidence="3 5">
    <name type="scientific">Cupriavidus gilardii</name>
    <dbReference type="NCBI Taxonomy" id="82541"/>
    <lineage>
        <taxon>Bacteria</taxon>
        <taxon>Pseudomonadati</taxon>
        <taxon>Pseudomonadota</taxon>
        <taxon>Betaproteobacteria</taxon>
        <taxon>Burkholderiales</taxon>
        <taxon>Burkholderiaceae</taxon>
        <taxon>Cupriavidus</taxon>
    </lineage>
</organism>
<sequence length="78" mass="8110">MLKLKRTALVALTVTTLGSIAGFAHAGVNSPRDPFTEGAHAMGTRDPYTHGGHTTGTRDPFTDGNHAAGDRDTFTDGA</sequence>
<proteinExistence type="predicted"/>
<feature type="compositionally biased region" description="Basic and acidic residues" evidence="1">
    <location>
        <begin position="68"/>
        <end position="78"/>
    </location>
</feature>
<accession>A0A849BGP1</accession>
<evidence type="ECO:0000256" key="1">
    <source>
        <dbReference type="SAM" id="MobiDB-lite"/>
    </source>
</evidence>
<dbReference type="AlphaFoldDB" id="A0A849BGP1"/>
<keyword evidence="2" id="KW-0732">Signal</keyword>
<geneLocation type="plasmid" evidence="4 6">
    <name>plas1</name>
</geneLocation>
<gene>
    <name evidence="3" type="ORF">HLB16_20690</name>
    <name evidence="4" type="ORF">NDR89_26465</name>
</gene>
<evidence type="ECO:0008006" key="7">
    <source>
        <dbReference type="Google" id="ProtNLM"/>
    </source>
</evidence>
<dbReference type="Proteomes" id="UP001056648">
    <property type="component" value="Plasmid plas1"/>
</dbReference>
<keyword evidence="6" id="KW-1185">Reference proteome</keyword>
<keyword evidence="4" id="KW-0614">Plasmid</keyword>
<name>A0A849BGP1_9BURK</name>